<feature type="chain" id="PRO_5047147255" evidence="3">
    <location>
        <begin position="25"/>
        <end position="437"/>
    </location>
</feature>
<reference evidence="6" key="1">
    <citation type="journal article" date="2019" name="Int. J. Syst. Evol. Microbiol.">
        <title>The Global Catalogue of Microorganisms (GCM) 10K type strain sequencing project: providing services to taxonomists for standard genome sequencing and annotation.</title>
        <authorList>
            <consortium name="The Broad Institute Genomics Platform"/>
            <consortium name="The Broad Institute Genome Sequencing Center for Infectious Disease"/>
            <person name="Wu L."/>
            <person name="Ma J."/>
        </authorList>
    </citation>
    <scope>NUCLEOTIDE SEQUENCE [LARGE SCALE GENOMIC DNA]</scope>
    <source>
        <strain evidence="6">KCTC 32255</strain>
    </source>
</reference>
<dbReference type="PANTHER" id="PTHR47235">
    <property type="entry name" value="BLR6548 PROTEIN"/>
    <property type="match status" value="1"/>
</dbReference>
<dbReference type="InterPro" id="IPR028082">
    <property type="entry name" value="Peripla_BP_I"/>
</dbReference>
<organism evidence="5 6">
    <name type="scientific">Haloechinothrix salitolerans</name>
    <dbReference type="NCBI Taxonomy" id="926830"/>
    <lineage>
        <taxon>Bacteria</taxon>
        <taxon>Bacillati</taxon>
        <taxon>Actinomycetota</taxon>
        <taxon>Actinomycetes</taxon>
        <taxon>Pseudonocardiales</taxon>
        <taxon>Pseudonocardiaceae</taxon>
        <taxon>Haloechinothrix</taxon>
    </lineage>
</organism>
<dbReference type="InterPro" id="IPR028081">
    <property type="entry name" value="Leu-bd"/>
</dbReference>
<comment type="similarity">
    <text evidence="1">Belongs to the leucine-binding protein family.</text>
</comment>
<evidence type="ECO:0000313" key="5">
    <source>
        <dbReference type="EMBL" id="MFC6870092.1"/>
    </source>
</evidence>
<dbReference type="SUPFAM" id="SSF53822">
    <property type="entry name" value="Periplasmic binding protein-like I"/>
    <property type="match status" value="1"/>
</dbReference>
<feature type="domain" description="Leucine-binding protein" evidence="4">
    <location>
        <begin position="62"/>
        <end position="382"/>
    </location>
</feature>
<dbReference type="PROSITE" id="PS51257">
    <property type="entry name" value="PROKAR_LIPOPROTEIN"/>
    <property type="match status" value="1"/>
</dbReference>
<sequence>MAKWQHRRTAFTAALFAVALVATACRGGGDTGGGGGEGEVALGTGVTQEACPDTPNQDNGCIYLGIISDLTSGPFAALAVPITDAQKAFWERVNENGGIQAGDQAFDVDVTSYVKDNKYNPEVHRQVYQEIEGEVLGLAQTLGSPTTAAIINDLKQNNVVSAPASWTSAWEFEDVILESGTNYCFESMNSVDYAVEEFGAESVMAVHYPGDYGEDAAGGAEVAAEAQGLDFTAIETGQGPENQAGAIKAVVSQKPDLVIVTTGPTDAAAIVGESAAKGFEGKFIGTSPTWNPALLKSPAADAFKALYLQSGPWGPFGADTPGHEAMREALGDVEPSDGYTAGWAWSYPMKAALEAAAENGDLTREGLLEAVTSLTTVDYEGMLPEDAGNYADEPNEAVFRQSVMSEVDEDAPTGVSVARDLYTGPSAEGYEFTEPCF</sequence>
<dbReference type="EMBL" id="JBHSXX010000001">
    <property type="protein sequence ID" value="MFC6870092.1"/>
    <property type="molecule type" value="Genomic_DNA"/>
</dbReference>
<evidence type="ECO:0000256" key="1">
    <source>
        <dbReference type="ARBA" id="ARBA00010062"/>
    </source>
</evidence>
<evidence type="ECO:0000313" key="6">
    <source>
        <dbReference type="Proteomes" id="UP001596337"/>
    </source>
</evidence>
<dbReference type="Proteomes" id="UP001596337">
    <property type="component" value="Unassembled WGS sequence"/>
</dbReference>
<protein>
    <submittedName>
        <fullName evidence="5">ABC transporter substrate-binding protein</fullName>
    </submittedName>
</protein>
<dbReference type="RefSeq" id="WP_345394251.1">
    <property type="nucleotide sequence ID" value="NZ_BAABLA010000021.1"/>
</dbReference>
<dbReference type="PANTHER" id="PTHR47235:SF1">
    <property type="entry name" value="BLR6548 PROTEIN"/>
    <property type="match status" value="1"/>
</dbReference>
<evidence type="ECO:0000256" key="3">
    <source>
        <dbReference type="SAM" id="SignalP"/>
    </source>
</evidence>
<comment type="caution">
    <text evidence="5">The sequence shown here is derived from an EMBL/GenBank/DDBJ whole genome shotgun (WGS) entry which is preliminary data.</text>
</comment>
<proteinExistence type="inferred from homology"/>
<name>A0ABW2C6F1_9PSEU</name>
<gene>
    <name evidence="5" type="ORF">ACFQGD_23395</name>
</gene>
<accession>A0ABW2C6F1</accession>
<evidence type="ECO:0000259" key="4">
    <source>
        <dbReference type="Pfam" id="PF13458"/>
    </source>
</evidence>
<keyword evidence="6" id="KW-1185">Reference proteome</keyword>
<evidence type="ECO:0000256" key="2">
    <source>
        <dbReference type="ARBA" id="ARBA00022729"/>
    </source>
</evidence>
<dbReference type="Pfam" id="PF13458">
    <property type="entry name" value="Peripla_BP_6"/>
    <property type="match status" value="1"/>
</dbReference>
<dbReference type="Gene3D" id="3.40.50.2300">
    <property type="match status" value="2"/>
</dbReference>
<keyword evidence="2 3" id="KW-0732">Signal</keyword>
<feature type="signal peptide" evidence="3">
    <location>
        <begin position="1"/>
        <end position="24"/>
    </location>
</feature>